<feature type="region of interest" description="Disordered" evidence="1">
    <location>
        <begin position="273"/>
        <end position="388"/>
    </location>
</feature>
<dbReference type="PaxDb" id="39947-A0A0P0W3R7"/>
<evidence type="ECO:0000313" key="2">
    <source>
        <dbReference type="EMBL" id="BAS86310.1"/>
    </source>
</evidence>
<feature type="compositionally biased region" description="Basic residues" evidence="1">
    <location>
        <begin position="306"/>
        <end position="319"/>
    </location>
</feature>
<dbReference type="OMA" id="HAGQVTH"/>
<organism evidence="2 3">
    <name type="scientific">Oryza sativa subsp. japonica</name>
    <name type="common">Rice</name>
    <dbReference type="NCBI Taxonomy" id="39947"/>
    <lineage>
        <taxon>Eukaryota</taxon>
        <taxon>Viridiplantae</taxon>
        <taxon>Streptophyta</taxon>
        <taxon>Embryophyta</taxon>
        <taxon>Tracheophyta</taxon>
        <taxon>Spermatophyta</taxon>
        <taxon>Magnoliopsida</taxon>
        <taxon>Liliopsida</taxon>
        <taxon>Poales</taxon>
        <taxon>Poaceae</taxon>
        <taxon>BOP clade</taxon>
        <taxon>Oryzoideae</taxon>
        <taxon>Oryzeae</taxon>
        <taxon>Oryzinae</taxon>
        <taxon>Oryza</taxon>
        <taxon>Oryza sativa</taxon>
    </lineage>
</organism>
<evidence type="ECO:0000256" key="1">
    <source>
        <dbReference type="SAM" id="MobiDB-lite"/>
    </source>
</evidence>
<name>A0A0P0W3R7_ORYSJ</name>
<dbReference type="AlphaFoldDB" id="A0A0P0W3R7"/>
<reference evidence="2 3" key="2">
    <citation type="journal article" date="2013" name="Plant Cell Physiol.">
        <title>Rice Annotation Project Database (RAP-DB): an integrative and interactive database for rice genomics.</title>
        <authorList>
            <person name="Sakai H."/>
            <person name="Lee S.S."/>
            <person name="Tanaka T."/>
            <person name="Numa H."/>
            <person name="Kim J."/>
            <person name="Kawahara Y."/>
            <person name="Wakimoto H."/>
            <person name="Yang C.C."/>
            <person name="Iwamoto M."/>
            <person name="Abe T."/>
            <person name="Yamada Y."/>
            <person name="Muto A."/>
            <person name="Inokuchi H."/>
            <person name="Ikemura T."/>
            <person name="Matsumoto T."/>
            <person name="Sasaki T."/>
            <person name="Itoh T."/>
        </authorList>
    </citation>
    <scope>NUCLEOTIDE SEQUENCE [LARGE SCALE GENOMIC DNA]</scope>
    <source>
        <strain evidence="3">cv. Nipponbare</strain>
    </source>
</reference>
<proteinExistence type="predicted"/>
<reference evidence="2 3" key="3">
    <citation type="journal article" date="2013" name="Rice">
        <title>Improvement of the Oryza sativa Nipponbare reference genome using next generation sequence and optical map data.</title>
        <authorList>
            <person name="Kawahara Y."/>
            <person name="de la Bastide M."/>
            <person name="Hamilton J.P."/>
            <person name="Kanamori H."/>
            <person name="McCombie W.R."/>
            <person name="Ouyang S."/>
            <person name="Schwartz D.C."/>
            <person name="Tanaka T."/>
            <person name="Wu J."/>
            <person name="Zhou S."/>
            <person name="Childs K.L."/>
            <person name="Davidson R.M."/>
            <person name="Lin H."/>
            <person name="Quesada-Ocampo L."/>
            <person name="Vaillancourt B."/>
            <person name="Sakai H."/>
            <person name="Lee S.S."/>
            <person name="Kim J."/>
            <person name="Numa H."/>
            <person name="Itoh T."/>
            <person name="Buell C.R."/>
            <person name="Matsumoto T."/>
        </authorList>
    </citation>
    <scope>NUCLEOTIDE SEQUENCE [LARGE SCALE GENOMIC DNA]</scope>
    <source>
        <strain evidence="3">cv. Nipponbare</strain>
    </source>
</reference>
<protein>
    <submittedName>
        <fullName evidence="2">Os03g0741525 protein</fullName>
    </submittedName>
</protein>
<dbReference type="InParanoid" id="A0A0P0W3R7"/>
<feature type="compositionally biased region" description="Basic and acidic residues" evidence="1">
    <location>
        <begin position="163"/>
        <end position="184"/>
    </location>
</feature>
<dbReference type="Proteomes" id="UP000059680">
    <property type="component" value="Chromosome 3"/>
</dbReference>
<dbReference type="FunCoup" id="A0A0P0W3R7">
    <property type="interactions" value="16"/>
</dbReference>
<reference evidence="3" key="1">
    <citation type="journal article" date="2005" name="Nature">
        <title>The map-based sequence of the rice genome.</title>
        <authorList>
            <consortium name="International rice genome sequencing project (IRGSP)"/>
            <person name="Matsumoto T."/>
            <person name="Wu J."/>
            <person name="Kanamori H."/>
            <person name="Katayose Y."/>
            <person name="Fujisawa M."/>
            <person name="Namiki N."/>
            <person name="Mizuno H."/>
            <person name="Yamamoto K."/>
            <person name="Antonio B.A."/>
            <person name="Baba T."/>
            <person name="Sakata K."/>
            <person name="Nagamura Y."/>
            <person name="Aoki H."/>
            <person name="Arikawa K."/>
            <person name="Arita K."/>
            <person name="Bito T."/>
            <person name="Chiden Y."/>
            <person name="Fujitsuka N."/>
            <person name="Fukunaka R."/>
            <person name="Hamada M."/>
            <person name="Harada C."/>
            <person name="Hayashi A."/>
            <person name="Hijishita S."/>
            <person name="Honda M."/>
            <person name="Hosokawa S."/>
            <person name="Ichikawa Y."/>
            <person name="Idonuma A."/>
            <person name="Iijima M."/>
            <person name="Ikeda M."/>
            <person name="Ikeno M."/>
            <person name="Ito K."/>
            <person name="Ito S."/>
            <person name="Ito T."/>
            <person name="Ito Y."/>
            <person name="Ito Y."/>
            <person name="Iwabuchi A."/>
            <person name="Kamiya K."/>
            <person name="Karasawa W."/>
            <person name="Kurita K."/>
            <person name="Katagiri S."/>
            <person name="Kikuta A."/>
            <person name="Kobayashi H."/>
            <person name="Kobayashi N."/>
            <person name="Machita K."/>
            <person name="Maehara T."/>
            <person name="Masukawa M."/>
            <person name="Mizubayashi T."/>
            <person name="Mukai Y."/>
            <person name="Nagasaki H."/>
            <person name="Nagata Y."/>
            <person name="Naito S."/>
            <person name="Nakashima M."/>
            <person name="Nakama Y."/>
            <person name="Nakamichi Y."/>
            <person name="Nakamura M."/>
            <person name="Meguro A."/>
            <person name="Negishi M."/>
            <person name="Ohta I."/>
            <person name="Ohta T."/>
            <person name="Okamoto M."/>
            <person name="Ono N."/>
            <person name="Saji S."/>
            <person name="Sakaguchi M."/>
            <person name="Sakai K."/>
            <person name="Shibata M."/>
            <person name="Shimokawa T."/>
            <person name="Song J."/>
            <person name="Takazaki Y."/>
            <person name="Terasawa K."/>
            <person name="Tsugane M."/>
            <person name="Tsuji K."/>
            <person name="Ueda S."/>
            <person name="Waki K."/>
            <person name="Yamagata H."/>
            <person name="Yamamoto M."/>
            <person name="Yamamoto S."/>
            <person name="Yamane H."/>
            <person name="Yoshiki S."/>
            <person name="Yoshihara R."/>
            <person name="Yukawa K."/>
            <person name="Zhong H."/>
            <person name="Yano M."/>
            <person name="Yuan Q."/>
            <person name="Ouyang S."/>
            <person name="Liu J."/>
            <person name="Jones K.M."/>
            <person name="Gansberger K."/>
            <person name="Moffat K."/>
            <person name="Hill J."/>
            <person name="Bera J."/>
            <person name="Fadrosh D."/>
            <person name="Jin S."/>
            <person name="Johri S."/>
            <person name="Kim M."/>
            <person name="Overton L."/>
            <person name="Reardon M."/>
            <person name="Tsitrin T."/>
            <person name="Vuong H."/>
            <person name="Weaver B."/>
            <person name="Ciecko A."/>
            <person name="Tallon L."/>
            <person name="Jackson J."/>
            <person name="Pai G."/>
            <person name="Aken S.V."/>
            <person name="Utterback T."/>
            <person name="Reidmuller S."/>
            <person name="Feldblyum T."/>
            <person name="Hsiao J."/>
            <person name="Zismann V."/>
            <person name="Iobst S."/>
            <person name="de Vazeille A.R."/>
            <person name="Buell C.R."/>
            <person name="Ying K."/>
            <person name="Li Y."/>
            <person name="Lu T."/>
            <person name="Huang Y."/>
            <person name="Zhao Q."/>
            <person name="Feng Q."/>
            <person name="Zhang L."/>
            <person name="Zhu J."/>
            <person name="Weng Q."/>
            <person name="Mu J."/>
            <person name="Lu Y."/>
            <person name="Fan D."/>
            <person name="Liu Y."/>
            <person name="Guan J."/>
            <person name="Zhang Y."/>
            <person name="Yu S."/>
            <person name="Liu X."/>
            <person name="Zhang Y."/>
            <person name="Hong G."/>
            <person name="Han B."/>
            <person name="Choisne N."/>
            <person name="Demange N."/>
            <person name="Orjeda G."/>
            <person name="Samain S."/>
            <person name="Cattolico L."/>
            <person name="Pelletier E."/>
            <person name="Couloux A."/>
            <person name="Segurens B."/>
            <person name="Wincker P."/>
            <person name="D'Hont A."/>
            <person name="Scarpelli C."/>
            <person name="Weissenbach J."/>
            <person name="Salanoubat M."/>
            <person name="Quetier F."/>
            <person name="Yu Y."/>
            <person name="Kim H.R."/>
            <person name="Rambo T."/>
            <person name="Currie J."/>
            <person name="Collura K."/>
            <person name="Luo M."/>
            <person name="Yang T."/>
            <person name="Ammiraju J.S.S."/>
            <person name="Engler F."/>
            <person name="Soderlund C."/>
            <person name="Wing R.A."/>
            <person name="Palmer L.E."/>
            <person name="de la Bastide M."/>
            <person name="Spiegel L."/>
            <person name="Nascimento L."/>
            <person name="Zutavern T."/>
            <person name="O'Shaughnessy A."/>
            <person name="Dike S."/>
            <person name="Dedhia N."/>
            <person name="Preston R."/>
            <person name="Balija V."/>
            <person name="McCombie W.R."/>
            <person name="Chow T."/>
            <person name="Chen H."/>
            <person name="Chung M."/>
            <person name="Chen C."/>
            <person name="Shaw J."/>
            <person name="Wu H."/>
            <person name="Hsiao K."/>
            <person name="Chao Y."/>
            <person name="Chu M."/>
            <person name="Cheng C."/>
            <person name="Hour A."/>
            <person name="Lee P."/>
            <person name="Lin S."/>
            <person name="Lin Y."/>
            <person name="Liou J."/>
            <person name="Liu S."/>
            <person name="Hsing Y."/>
            <person name="Raghuvanshi S."/>
            <person name="Mohanty A."/>
            <person name="Bharti A.K."/>
            <person name="Gaur A."/>
            <person name="Gupta V."/>
            <person name="Kumar D."/>
            <person name="Ravi V."/>
            <person name="Vij S."/>
            <person name="Kapur A."/>
            <person name="Khurana P."/>
            <person name="Khurana P."/>
            <person name="Khurana J.P."/>
            <person name="Tyagi A.K."/>
            <person name="Gaikwad K."/>
            <person name="Singh A."/>
            <person name="Dalal V."/>
            <person name="Srivastava S."/>
            <person name="Dixit A."/>
            <person name="Pal A.K."/>
            <person name="Ghazi I.A."/>
            <person name="Yadav M."/>
            <person name="Pandit A."/>
            <person name="Bhargava A."/>
            <person name="Sureshbabu K."/>
            <person name="Batra K."/>
            <person name="Sharma T.R."/>
            <person name="Mohapatra T."/>
            <person name="Singh N.K."/>
            <person name="Messing J."/>
            <person name="Nelson A.B."/>
            <person name="Fuks G."/>
            <person name="Kavchok S."/>
            <person name="Keizer G."/>
            <person name="Linton E."/>
            <person name="Llaca V."/>
            <person name="Song R."/>
            <person name="Tanyolac B."/>
            <person name="Young S."/>
            <person name="Ho-Il K."/>
            <person name="Hahn J.H."/>
            <person name="Sangsakoo G."/>
            <person name="Vanavichit A."/>
            <person name="de Mattos Luiz.A.T."/>
            <person name="Zimmer P.D."/>
            <person name="Malone G."/>
            <person name="Dellagostin O."/>
            <person name="de Oliveira A.C."/>
            <person name="Bevan M."/>
            <person name="Bancroft I."/>
            <person name="Minx P."/>
            <person name="Cordum H."/>
            <person name="Wilson R."/>
            <person name="Cheng Z."/>
            <person name="Jin W."/>
            <person name="Jiang J."/>
            <person name="Leong S.A."/>
            <person name="Iwama H."/>
            <person name="Gojobori T."/>
            <person name="Itoh T."/>
            <person name="Niimura Y."/>
            <person name="Fujii Y."/>
            <person name="Habara T."/>
            <person name="Sakai H."/>
            <person name="Sato Y."/>
            <person name="Wilson G."/>
            <person name="Kumar K."/>
            <person name="McCouch S."/>
            <person name="Juretic N."/>
            <person name="Hoen D."/>
            <person name="Wright S."/>
            <person name="Bruskiewich R."/>
            <person name="Bureau T."/>
            <person name="Miyao A."/>
            <person name="Hirochika H."/>
            <person name="Nishikawa T."/>
            <person name="Kadowaki K."/>
            <person name="Sugiura M."/>
            <person name="Burr B."/>
            <person name="Sasaki T."/>
        </authorList>
    </citation>
    <scope>NUCLEOTIDE SEQUENCE [LARGE SCALE GENOMIC DNA]</scope>
    <source>
        <strain evidence="3">cv. Nipponbare</strain>
    </source>
</reference>
<sequence length="388" mass="41832">MTRDLAGIVYPSSSHVSMLSRGTSNGAGGCSLSASLITSFRYLRLLACRSASVTTAFLWNASRICPCNFFITAGFRISSDIAHSNADADVPVPPANMSCTSSVHIICVTMTHGHVDEVLVGVLIIGGTAVVDLVAADAPPLVDDLLQDGVDRLVDAAEAALHAGDRGERGGPRREEVGDFEAARQPDAGLDGGHELRRALPLPPERRARHDVVGRAVEQHAQVHRRRRRRRGADLLHPRRHLVLPDVAEGEDALGAEDLGGAELAELAPVVAGGGEEDVGPAVADDLAGEEPGPGGEVGVVGLEHRARRPPRRRHHHRRLAEPQHHQRAVHAGQVTHRAVRQRVHEVVHAADHRQPPWPRRRPRPPPHGGGHLRQLQQRHGGDAEQQR</sequence>
<feature type="non-terminal residue" evidence="2">
    <location>
        <position position="1"/>
    </location>
</feature>
<dbReference type="EMBL" id="AP014959">
    <property type="protein sequence ID" value="BAS86310.1"/>
    <property type="molecule type" value="Genomic_DNA"/>
</dbReference>
<keyword evidence="3" id="KW-1185">Reference proteome</keyword>
<feature type="compositionally biased region" description="Basic and acidic residues" evidence="1">
    <location>
        <begin position="343"/>
        <end position="355"/>
    </location>
</feature>
<gene>
    <name evidence="2" type="ordered locus">Os03g0741525</name>
    <name evidence="2" type="ORF">OSNPB_030741525</name>
</gene>
<evidence type="ECO:0000313" key="3">
    <source>
        <dbReference type="Proteomes" id="UP000059680"/>
    </source>
</evidence>
<dbReference type="Gramene" id="Os03t0741525-00">
    <property type="protein sequence ID" value="Os03t0741525-00"/>
    <property type="gene ID" value="Os03g0741525"/>
</dbReference>
<feature type="region of interest" description="Disordered" evidence="1">
    <location>
        <begin position="163"/>
        <end position="196"/>
    </location>
</feature>
<accession>A0A0P0W3R7</accession>